<evidence type="ECO:0000256" key="1">
    <source>
        <dbReference type="SAM" id="MobiDB-lite"/>
    </source>
</evidence>
<organism evidence="2 3">
    <name type="scientific">Tangfeifania diversioriginum</name>
    <dbReference type="NCBI Taxonomy" id="1168035"/>
    <lineage>
        <taxon>Bacteria</taxon>
        <taxon>Pseudomonadati</taxon>
        <taxon>Bacteroidota</taxon>
        <taxon>Bacteroidia</taxon>
        <taxon>Marinilabiliales</taxon>
        <taxon>Prolixibacteraceae</taxon>
        <taxon>Tangfeifania</taxon>
    </lineage>
</organism>
<feature type="region of interest" description="Disordered" evidence="1">
    <location>
        <begin position="1"/>
        <end position="20"/>
    </location>
</feature>
<proteinExistence type="predicted"/>
<dbReference type="Proteomes" id="UP000184050">
    <property type="component" value="Unassembled WGS sequence"/>
</dbReference>
<name>A0A1M6NM43_9BACT</name>
<dbReference type="EMBL" id="FQZE01000044">
    <property type="protein sequence ID" value="SHJ96799.1"/>
    <property type="molecule type" value="Genomic_DNA"/>
</dbReference>
<reference evidence="2 3" key="1">
    <citation type="submission" date="2016-11" db="EMBL/GenBank/DDBJ databases">
        <authorList>
            <person name="Jaros S."/>
            <person name="Januszkiewicz K."/>
            <person name="Wedrychowicz H."/>
        </authorList>
    </citation>
    <scope>NUCLEOTIDE SEQUENCE [LARGE SCALE GENOMIC DNA]</scope>
    <source>
        <strain evidence="2 3">DSM 27063</strain>
    </source>
</reference>
<evidence type="ECO:0000313" key="2">
    <source>
        <dbReference type="EMBL" id="SHJ96799.1"/>
    </source>
</evidence>
<keyword evidence="3" id="KW-1185">Reference proteome</keyword>
<accession>A0A1M6NM43</accession>
<protein>
    <submittedName>
        <fullName evidence="2">Uncharacterized protein</fullName>
    </submittedName>
</protein>
<gene>
    <name evidence="2" type="ORF">SAMN05444280_1441</name>
</gene>
<sequence length="45" mass="4749">MNLSSPIGTSVAKEERSTNFTNSTKKKVIAAHVKIPGDLLGATVH</sequence>
<dbReference type="AlphaFoldDB" id="A0A1M6NM43"/>
<evidence type="ECO:0000313" key="3">
    <source>
        <dbReference type="Proteomes" id="UP000184050"/>
    </source>
</evidence>